<gene>
    <name evidence="1" type="ORF">LMTR13_09295</name>
</gene>
<accession>A0A1B1UC54</accession>
<dbReference type="AlphaFoldDB" id="A0A1B1UC54"/>
<evidence type="ECO:0000313" key="2">
    <source>
        <dbReference type="Proteomes" id="UP000092839"/>
    </source>
</evidence>
<dbReference type="EMBL" id="CP016428">
    <property type="protein sequence ID" value="ANW00334.1"/>
    <property type="molecule type" value="Genomic_DNA"/>
</dbReference>
<reference evidence="1 2" key="1">
    <citation type="submission" date="2016-07" db="EMBL/GenBank/DDBJ databases">
        <title>Complete genome sequence of Bradyrhizobium icense LMTR 13T, a potential inoculant strain isolated from lima bean (Phaseolus lunatus) in Peru.</title>
        <authorList>
            <person name="Ormeno-Orrillo E."/>
            <person name="Duran D."/>
            <person name="Rogel M.A."/>
            <person name="Rey L."/>
            <person name="Imperial J."/>
            <person name="Ruiz-Argueso T."/>
            <person name="Martinez-Romero E."/>
        </authorList>
    </citation>
    <scope>NUCLEOTIDE SEQUENCE [LARGE SCALE GENOMIC DNA]</scope>
    <source>
        <strain evidence="1 2">LMTR 13</strain>
    </source>
</reference>
<evidence type="ECO:0000313" key="1">
    <source>
        <dbReference type="EMBL" id="ANW00334.1"/>
    </source>
</evidence>
<proteinExistence type="predicted"/>
<sequence length="103" mass="11292">MSLVLLQAVRRTILAVMLWLRQMATRRLSPGFKSGNAVGNFQRSLLYQAIGARERRPASISFLASLECNSGLTTGAADLKIVESSVMARLLLSLIEQARLIGF</sequence>
<organism evidence="1 2">
    <name type="scientific">Bradyrhizobium icense</name>
    <dbReference type="NCBI Taxonomy" id="1274631"/>
    <lineage>
        <taxon>Bacteria</taxon>
        <taxon>Pseudomonadati</taxon>
        <taxon>Pseudomonadota</taxon>
        <taxon>Alphaproteobacteria</taxon>
        <taxon>Hyphomicrobiales</taxon>
        <taxon>Nitrobacteraceae</taxon>
        <taxon>Bradyrhizobium</taxon>
    </lineage>
</organism>
<name>A0A1B1UC54_9BRAD</name>
<protein>
    <submittedName>
        <fullName evidence="1">Uncharacterized protein</fullName>
    </submittedName>
</protein>
<dbReference type="Proteomes" id="UP000092839">
    <property type="component" value="Chromosome"/>
</dbReference>
<dbReference type="KEGG" id="bic:LMTR13_09295"/>
<keyword evidence="2" id="KW-1185">Reference proteome</keyword>